<keyword evidence="7 8" id="KW-0173">Coenzyme A biosynthesis</keyword>
<dbReference type="FunFam" id="3.40.50.300:FF:000991">
    <property type="entry name" value="Dephospho-CoA kinase"/>
    <property type="match status" value="1"/>
</dbReference>
<keyword evidence="5 8" id="KW-0418">Kinase</keyword>
<evidence type="ECO:0000256" key="4">
    <source>
        <dbReference type="ARBA" id="ARBA00022741"/>
    </source>
</evidence>
<proteinExistence type="inferred from homology"/>
<dbReference type="EC" id="2.7.1.24" evidence="8 9"/>
<comment type="subcellular location">
    <subcellularLocation>
        <location evidence="8">Cytoplasm</location>
    </subcellularLocation>
</comment>
<evidence type="ECO:0000256" key="7">
    <source>
        <dbReference type="ARBA" id="ARBA00022993"/>
    </source>
</evidence>
<dbReference type="InterPro" id="IPR001977">
    <property type="entry name" value="Depp_CoAkinase"/>
</dbReference>
<dbReference type="GO" id="GO:0004140">
    <property type="term" value="F:dephospho-CoA kinase activity"/>
    <property type="evidence" value="ECO:0007669"/>
    <property type="project" value="UniProtKB-UniRule"/>
</dbReference>
<keyword evidence="6 8" id="KW-0067">ATP-binding</keyword>
<name>A0A7I9VJ96_9BACT</name>
<organism evidence="10 11">
    <name type="scientific">Anaeromyxobacter diazotrophicus</name>
    <dbReference type="NCBI Taxonomy" id="2590199"/>
    <lineage>
        <taxon>Bacteria</taxon>
        <taxon>Pseudomonadati</taxon>
        <taxon>Myxococcota</taxon>
        <taxon>Myxococcia</taxon>
        <taxon>Myxococcales</taxon>
        <taxon>Cystobacterineae</taxon>
        <taxon>Anaeromyxobacteraceae</taxon>
        <taxon>Anaeromyxobacter</taxon>
    </lineage>
</organism>
<dbReference type="GO" id="GO:0005737">
    <property type="term" value="C:cytoplasm"/>
    <property type="evidence" value="ECO:0007669"/>
    <property type="project" value="UniProtKB-SubCell"/>
</dbReference>
<keyword evidence="11" id="KW-1185">Reference proteome</keyword>
<keyword evidence="3 8" id="KW-0808">Transferase</keyword>
<reference evidence="11" key="1">
    <citation type="journal article" date="2020" name="Appl. Environ. Microbiol.">
        <title>Diazotrophic Anaeromyxobacter Isolates from Soils.</title>
        <authorList>
            <person name="Masuda Y."/>
            <person name="Yamanaka H."/>
            <person name="Xu Z.X."/>
            <person name="Shiratori Y."/>
            <person name="Aono T."/>
            <person name="Amachi S."/>
            <person name="Senoo K."/>
            <person name="Itoh H."/>
        </authorList>
    </citation>
    <scope>NUCLEOTIDE SEQUENCE [LARGE SCALE GENOMIC DNA]</scope>
    <source>
        <strain evidence="11">R267</strain>
    </source>
</reference>
<dbReference type="Proteomes" id="UP000503640">
    <property type="component" value="Unassembled WGS sequence"/>
</dbReference>
<evidence type="ECO:0000256" key="3">
    <source>
        <dbReference type="ARBA" id="ARBA00022679"/>
    </source>
</evidence>
<dbReference type="Gene3D" id="3.40.50.300">
    <property type="entry name" value="P-loop containing nucleotide triphosphate hydrolases"/>
    <property type="match status" value="1"/>
</dbReference>
<keyword evidence="2 8" id="KW-0963">Cytoplasm</keyword>
<gene>
    <name evidence="8 10" type="primary">coaE</name>
    <name evidence="10" type="ORF">AMYX_09690</name>
</gene>
<comment type="caution">
    <text evidence="10">The sequence shown here is derived from an EMBL/GenBank/DDBJ whole genome shotgun (WGS) entry which is preliminary data.</text>
</comment>
<evidence type="ECO:0000313" key="10">
    <source>
        <dbReference type="EMBL" id="GEJ56228.1"/>
    </source>
</evidence>
<dbReference type="GO" id="GO:0015937">
    <property type="term" value="P:coenzyme A biosynthetic process"/>
    <property type="evidence" value="ECO:0007669"/>
    <property type="project" value="UniProtKB-UniRule"/>
</dbReference>
<evidence type="ECO:0000313" key="11">
    <source>
        <dbReference type="Proteomes" id="UP000503640"/>
    </source>
</evidence>
<dbReference type="AlphaFoldDB" id="A0A7I9VJ96"/>
<evidence type="ECO:0000256" key="9">
    <source>
        <dbReference type="NCBIfam" id="TIGR00152"/>
    </source>
</evidence>
<evidence type="ECO:0000256" key="2">
    <source>
        <dbReference type="ARBA" id="ARBA00022490"/>
    </source>
</evidence>
<evidence type="ECO:0000256" key="6">
    <source>
        <dbReference type="ARBA" id="ARBA00022840"/>
    </source>
</evidence>
<dbReference type="SUPFAM" id="SSF52540">
    <property type="entry name" value="P-loop containing nucleoside triphosphate hydrolases"/>
    <property type="match status" value="1"/>
</dbReference>
<evidence type="ECO:0000256" key="1">
    <source>
        <dbReference type="ARBA" id="ARBA00009018"/>
    </source>
</evidence>
<dbReference type="InterPro" id="IPR027417">
    <property type="entry name" value="P-loop_NTPase"/>
</dbReference>
<sequence length="213" mass="22445">MDVRVIGLTGGIASGKSTFAAELRALGAPVVDADQLARAAVARGSAGLAAVVGAFGAEVLGEDGQLDRRRMAARVFSDPAARARLEAIVHPTVRALFRKELARLAARGEPLAFYDVPLLYEAGLEREVELVVVVWTPREVQLRRLAARDGLSRPEAEARLAAQTPLDEKAARADAVVANDGAPAALAGKAARLLSDLRAGLTRRLPNAAAPRY</sequence>
<dbReference type="NCBIfam" id="TIGR00152">
    <property type="entry name" value="dephospho-CoA kinase"/>
    <property type="match status" value="1"/>
</dbReference>
<dbReference type="HAMAP" id="MF_00376">
    <property type="entry name" value="Dephospho_CoA_kinase"/>
    <property type="match status" value="1"/>
</dbReference>
<dbReference type="GO" id="GO:0005524">
    <property type="term" value="F:ATP binding"/>
    <property type="evidence" value="ECO:0007669"/>
    <property type="project" value="UniProtKB-UniRule"/>
</dbReference>
<keyword evidence="4 8" id="KW-0547">Nucleotide-binding</keyword>
<evidence type="ECO:0000256" key="5">
    <source>
        <dbReference type="ARBA" id="ARBA00022777"/>
    </source>
</evidence>
<dbReference type="Pfam" id="PF01121">
    <property type="entry name" value="CoaE"/>
    <property type="match status" value="1"/>
</dbReference>
<accession>A0A7I9VJ96</accession>
<comment type="similarity">
    <text evidence="1 8">Belongs to the CoaE family.</text>
</comment>
<comment type="catalytic activity">
    <reaction evidence="8">
        <text>3'-dephospho-CoA + ATP = ADP + CoA + H(+)</text>
        <dbReference type="Rhea" id="RHEA:18245"/>
        <dbReference type="ChEBI" id="CHEBI:15378"/>
        <dbReference type="ChEBI" id="CHEBI:30616"/>
        <dbReference type="ChEBI" id="CHEBI:57287"/>
        <dbReference type="ChEBI" id="CHEBI:57328"/>
        <dbReference type="ChEBI" id="CHEBI:456216"/>
        <dbReference type="EC" id="2.7.1.24"/>
    </reaction>
</comment>
<evidence type="ECO:0000256" key="8">
    <source>
        <dbReference type="HAMAP-Rule" id="MF_00376"/>
    </source>
</evidence>
<dbReference type="UniPathway" id="UPA00241">
    <property type="reaction ID" value="UER00356"/>
</dbReference>
<dbReference type="PANTHER" id="PTHR10695">
    <property type="entry name" value="DEPHOSPHO-COA KINASE-RELATED"/>
    <property type="match status" value="1"/>
</dbReference>
<dbReference type="PANTHER" id="PTHR10695:SF46">
    <property type="entry name" value="BIFUNCTIONAL COENZYME A SYNTHASE-RELATED"/>
    <property type="match status" value="1"/>
</dbReference>
<feature type="binding site" evidence="8">
    <location>
        <begin position="13"/>
        <end position="18"/>
    </location>
    <ligand>
        <name>ATP</name>
        <dbReference type="ChEBI" id="CHEBI:30616"/>
    </ligand>
</feature>
<protein>
    <recommendedName>
        <fullName evidence="8 9">Dephospho-CoA kinase</fullName>
        <ecNumber evidence="8 9">2.7.1.24</ecNumber>
    </recommendedName>
    <alternativeName>
        <fullName evidence="8">Dephosphocoenzyme A kinase</fullName>
    </alternativeName>
</protein>
<comment type="pathway">
    <text evidence="8">Cofactor biosynthesis; coenzyme A biosynthesis; CoA from (R)-pantothenate: step 5/5.</text>
</comment>
<dbReference type="CDD" id="cd02022">
    <property type="entry name" value="DPCK"/>
    <property type="match status" value="1"/>
</dbReference>
<comment type="function">
    <text evidence="8">Catalyzes the phosphorylation of the 3'-hydroxyl group of dephosphocoenzyme A to form coenzyme A.</text>
</comment>
<dbReference type="EMBL" id="BJTG01000002">
    <property type="protein sequence ID" value="GEJ56228.1"/>
    <property type="molecule type" value="Genomic_DNA"/>
</dbReference>
<dbReference type="PROSITE" id="PS51219">
    <property type="entry name" value="DPCK"/>
    <property type="match status" value="1"/>
</dbReference>